<feature type="region of interest" description="Disordered" evidence="1">
    <location>
        <begin position="464"/>
        <end position="547"/>
    </location>
</feature>
<gene>
    <name evidence="2" type="ORF">LTR36_003923</name>
</gene>
<feature type="compositionally biased region" description="Polar residues" evidence="1">
    <location>
        <begin position="1035"/>
        <end position="1053"/>
    </location>
</feature>
<protein>
    <submittedName>
        <fullName evidence="2">Uncharacterized protein</fullName>
    </submittedName>
</protein>
<feature type="compositionally biased region" description="Low complexity" evidence="1">
    <location>
        <begin position="514"/>
        <end position="525"/>
    </location>
</feature>
<feature type="region of interest" description="Disordered" evidence="1">
    <location>
        <begin position="1006"/>
        <end position="1126"/>
    </location>
</feature>
<feature type="compositionally biased region" description="Low complexity" evidence="1">
    <location>
        <begin position="899"/>
        <end position="912"/>
    </location>
</feature>
<feature type="compositionally biased region" description="Low complexity" evidence="1">
    <location>
        <begin position="920"/>
        <end position="935"/>
    </location>
</feature>
<feature type="compositionally biased region" description="Polar residues" evidence="1">
    <location>
        <begin position="872"/>
        <end position="882"/>
    </location>
</feature>
<feature type="compositionally biased region" description="Low complexity" evidence="1">
    <location>
        <begin position="1096"/>
        <end position="1105"/>
    </location>
</feature>
<evidence type="ECO:0000256" key="1">
    <source>
        <dbReference type="SAM" id="MobiDB-lite"/>
    </source>
</evidence>
<dbReference type="EMBL" id="JAVFHQ010000023">
    <property type="protein sequence ID" value="KAK4544674.1"/>
    <property type="molecule type" value="Genomic_DNA"/>
</dbReference>
<feature type="region of interest" description="Disordered" evidence="1">
    <location>
        <begin position="581"/>
        <end position="638"/>
    </location>
</feature>
<reference evidence="2 3" key="1">
    <citation type="submission" date="2021-11" db="EMBL/GenBank/DDBJ databases">
        <title>Black yeast isolated from Biological Soil Crust.</title>
        <authorList>
            <person name="Kurbessoian T."/>
        </authorList>
    </citation>
    <scope>NUCLEOTIDE SEQUENCE [LARGE SCALE GENOMIC DNA]</scope>
    <source>
        <strain evidence="2 3">CCFEE 5522</strain>
    </source>
</reference>
<sequence length="1126" mass="122294">MLSRSNSTAGERLRRAKSTSSQHTTSSGHQRTTTSLDPFVTRQHAEAAAVEAYNRARPSDEPANPAYRPVPPKIQRRRSQTTGRTEGSYLEDARLGRRRSTSTKGDGRAVQAARSKPPTVSDTATVSTVEEKVVTRKRSMIPPSTSHGQSQPEYLSVPPAGHRPRKTQLVYADGSPTPRHVSTLQERTSTLQLSSTPVREHIDGYGGNLATLSDFGGHQDDNIGSFTSPRRSIRETQTDEDILAIARDRCLQDFQQKKLRERKSIFLAPFQKRRATYVQQSSDSSYDNCLPPFNYADDITLAALPPAPEPVPTSQIPVIKVETKSRNFSDTIKGRIKKAFRKAFRAPTSMPAQHVEAKHFHYSASEDAYHSLSEKQADPFTTFTNDKPAVPSQLKSGSANSRESVGQISENRSRVTSWTNSTVAGTCASRAENHMLVVSEQGQLRRSGSQVTLRKASSFFGRPVMQKLRKPSKAQLSSSEESHGLFSALQDRMRPSQRTYTPPQLEREEAAQRSSAPSALSTLPSQQRGDATTSSTKRYSTPTVRSVTPDPLAYKLGICSPVPEVLSPDGAAPAAVEFDGEVLESAETTPRADLERRPASKAPAPSQEQLARRMEKSRNRWQSPLDELSPAGPRSTRATMMEDNPYELRSLSQSHPQPPVSNDLPHHAKVGYLDPVNRADMLSPSLYSRATDGASPRPDTPVEPMGTVVTITGREVRSYSISPPKKAEQEPPKPAQTSGQWRRWLSDEMGSFKAGLESVTLTQAMMDKDQHISASLARPDGVSQGTAAPSNNARPSSASPPLGARPVSASTSTRPRATSRRSSFMNERFPMIDSSRNSSERSIRSHTASRTGERTATGSEQSSQGAAVRPNVESQSQRTSLMRQRVVTGRQSIAHLESTARSRSAWGSSSAAPEPTMSGALPADPRAPAAAAAAATHQASLSSDRRAKASNRHKSAYELRANYTNSNTGRSTPLEIRRRPIMVMNDATNNNLNILDDTTILDISAGPYGGSQQQLPATGSAPASSAYGDRKNKENTPPSSEASGLPALSSSEWLSAGANKTRKPSAVHPAYRNRSVSRYSPIKAGQFVGKKEGQESPASASAASPGQRLAGEWLEKRSRDSTPAFV</sequence>
<feature type="region of interest" description="Disordered" evidence="1">
    <location>
        <begin position="770"/>
        <end position="974"/>
    </location>
</feature>
<feature type="region of interest" description="Disordered" evidence="1">
    <location>
        <begin position="1"/>
        <end position="164"/>
    </location>
</feature>
<evidence type="ECO:0000313" key="3">
    <source>
        <dbReference type="Proteomes" id="UP001324427"/>
    </source>
</evidence>
<dbReference type="Proteomes" id="UP001324427">
    <property type="component" value="Unassembled WGS sequence"/>
</dbReference>
<accession>A0AAV9JHG3</accession>
<feature type="region of interest" description="Disordered" evidence="1">
    <location>
        <begin position="379"/>
        <end position="417"/>
    </location>
</feature>
<proteinExistence type="predicted"/>
<dbReference type="AlphaFoldDB" id="A0AAV9JHG3"/>
<feature type="compositionally biased region" description="Low complexity" evidence="1">
    <location>
        <begin position="787"/>
        <end position="801"/>
    </location>
</feature>
<feature type="compositionally biased region" description="Polar residues" evidence="1">
    <location>
        <begin position="118"/>
        <end position="128"/>
    </location>
</feature>
<feature type="compositionally biased region" description="Polar residues" evidence="1">
    <location>
        <begin position="1010"/>
        <end position="1023"/>
    </location>
</feature>
<feature type="compositionally biased region" description="Low complexity" evidence="1">
    <location>
        <begin position="18"/>
        <end position="35"/>
    </location>
</feature>
<comment type="caution">
    <text evidence="2">The sequence shown here is derived from an EMBL/GenBank/DDBJ whole genome shotgun (WGS) entry which is preliminary data.</text>
</comment>
<name>A0AAV9JHG3_9PEZI</name>
<feature type="compositionally biased region" description="Polar residues" evidence="1">
    <location>
        <begin position="526"/>
        <end position="546"/>
    </location>
</feature>
<feature type="compositionally biased region" description="Polar residues" evidence="1">
    <location>
        <begin position="962"/>
        <end position="971"/>
    </location>
</feature>
<evidence type="ECO:0000313" key="2">
    <source>
        <dbReference type="EMBL" id="KAK4544674.1"/>
    </source>
</evidence>
<feature type="region of interest" description="Disordered" evidence="1">
    <location>
        <begin position="683"/>
        <end position="746"/>
    </location>
</feature>
<feature type="compositionally biased region" description="Low complexity" evidence="1">
    <location>
        <begin position="808"/>
        <end position="823"/>
    </location>
</feature>
<feature type="compositionally biased region" description="Polar residues" evidence="1">
    <location>
        <begin position="142"/>
        <end position="153"/>
    </location>
</feature>
<organism evidence="2 3">
    <name type="scientific">Oleoguttula mirabilis</name>
    <dbReference type="NCBI Taxonomy" id="1507867"/>
    <lineage>
        <taxon>Eukaryota</taxon>
        <taxon>Fungi</taxon>
        <taxon>Dikarya</taxon>
        <taxon>Ascomycota</taxon>
        <taxon>Pezizomycotina</taxon>
        <taxon>Dothideomycetes</taxon>
        <taxon>Dothideomycetidae</taxon>
        <taxon>Mycosphaerellales</taxon>
        <taxon>Teratosphaeriaceae</taxon>
        <taxon>Oleoguttula</taxon>
    </lineage>
</organism>
<keyword evidence="3" id="KW-1185">Reference proteome</keyword>
<feature type="compositionally biased region" description="Polar residues" evidence="1">
    <location>
        <begin position="393"/>
        <end position="417"/>
    </location>
</feature>
<feature type="compositionally biased region" description="Polar residues" evidence="1">
    <location>
        <begin position="846"/>
        <end position="865"/>
    </location>
</feature>